<sequence length="562" mass="59952">MDKFQPCMPKWPRQAAQQGSHGTVRVRQKLARRPRRRLCNPLRPCVSCGVRHDDDRAGGGAHAAEGPPGRAQVLHRRLEHQQQALPGVGRFQRGARVRVRRALVHRGGGGARLLLLLLLLPRRRQRQQLLLLAPGVRALAPAAARLHSRSRRRVRGPVRRAAQAERQHDGDAGLRGGPGGRRRGHHAQLHGPPGGGEDGGRRRGLAAPRRRAGRRRRRAPGGRGRRRHRRARGQQLPQDPDVAGRRKEGPDRRRGRDAGPRPRWLRVLVDGEEVACVHSGVSCMDHNYGDPNTVRHFPSPAQRDRRHLRGDGRVGGPAAGAGAEPHRAGRHPALRRRGGDGGGAAAEQGGELPAGLQAQPAALQRVERQRASAGRAPALLQPVGASRAAPLQPLQRRPLRPALRRRRGHRRRRAAGTYGLAALRVPRGGGVGPGRGVLDGGAPDAGDVLADGRRGRPQRRAEAAVPGPGRRRELRDRAARVPDGGPARLPPAAAGQPPGVPGAARGVGGRDARRGRVARALPGAAAAAGQRAVQGVAVQAPHRGQGAAQQPQTAVQASVAVV</sequence>
<reference evidence="2" key="3">
    <citation type="submission" date="2021-05" db="UniProtKB">
        <authorList>
            <consortium name="EnsemblPlants"/>
        </authorList>
    </citation>
    <scope>IDENTIFICATION</scope>
    <source>
        <strain evidence="2">cv. B73</strain>
    </source>
</reference>
<feature type="compositionally biased region" description="Basic and acidic residues" evidence="1">
    <location>
        <begin position="470"/>
        <end position="480"/>
    </location>
</feature>
<feature type="compositionally biased region" description="Low complexity" evidence="1">
    <location>
        <begin position="345"/>
        <end position="364"/>
    </location>
</feature>
<feature type="region of interest" description="Disordered" evidence="1">
    <location>
        <begin position="294"/>
        <end position="514"/>
    </location>
</feature>
<feature type="compositionally biased region" description="Low complexity" evidence="1">
    <location>
        <begin position="387"/>
        <end position="396"/>
    </location>
</feature>
<dbReference type="EnsemblPlants" id="Zm00001eb275160_T001">
    <property type="protein sequence ID" value="Zm00001eb275160_P001"/>
    <property type="gene ID" value="Zm00001eb275160"/>
</dbReference>
<evidence type="ECO:0000313" key="2">
    <source>
        <dbReference type="EnsemblPlants" id="Zm00001eb275160_P001"/>
    </source>
</evidence>
<feature type="compositionally biased region" description="Basic and acidic residues" evidence="1">
    <location>
        <begin position="162"/>
        <end position="172"/>
    </location>
</feature>
<proteinExistence type="predicted"/>
<feature type="region of interest" description="Disordered" evidence="1">
    <location>
        <begin position="1"/>
        <end position="29"/>
    </location>
</feature>
<gene>
    <name evidence="2" type="primary">LOC103629704</name>
</gene>
<feature type="compositionally biased region" description="Gly residues" evidence="1">
    <location>
        <begin position="427"/>
        <end position="439"/>
    </location>
</feature>
<evidence type="ECO:0000256" key="1">
    <source>
        <dbReference type="SAM" id="MobiDB-lite"/>
    </source>
</evidence>
<dbReference type="AlphaFoldDB" id="A0A804PWZ9"/>
<name>A0A804PWZ9_MAIZE</name>
<keyword evidence="3" id="KW-1185">Reference proteome</keyword>
<reference evidence="3" key="1">
    <citation type="journal article" date="2009" name="Science">
        <title>The B73 maize genome: complexity, diversity, and dynamics.</title>
        <authorList>
            <person name="Schnable P.S."/>
            <person name="Ware D."/>
            <person name="Fulton R.S."/>
            <person name="Stein J.C."/>
            <person name="Wei F."/>
            <person name="Pasternak S."/>
            <person name="Liang C."/>
            <person name="Zhang J."/>
            <person name="Fulton L."/>
            <person name="Graves T.A."/>
            <person name="Minx P."/>
            <person name="Reily A.D."/>
            <person name="Courtney L."/>
            <person name="Kruchowski S.S."/>
            <person name="Tomlinson C."/>
            <person name="Strong C."/>
            <person name="Delehaunty K."/>
            <person name="Fronick C."/>
            <person name="Courtney B."/>
            <person name="Rock S.M."/>
            <person name="Belter E."/>
            <person name="Du F."/>
            <person name="Kim K."/>
            <person name="Abbott R.M."/>
            <person name="Cotton M."/>
            <person name="Levy A."/>
            <person name="Marchetto P."/>
            <person name="Ochoa K."/>
            <person name="Jackson S.M."/>
            <person name="Gillam B."/>
            <person name="Chen W."/>
            <person name="Yan L."/>
            <person name="Higginbotham J."/>
            <person name="Cardenas M."/>
            <person name="Waligorski J."/>
            <person name="Applebaum E."/>
            <person name="Phelps L."/>
            <person name="Falcone J."/>
            <person name="Kanchi K."/>
            <person name="Thane T."/>
            <person name="Scimone A."/>
            <person name="Thane N."/>
            <person name="Henke J."/>
            <person name="Wang T."/>
            <person name="Ruppert J."/>
            <person name="Shah N."/>
            <person name="Rotter K."/>
            <person name="Hodges J."/>
            <person name="Ingenthron E."/>
            <person name="Cordes M."/>
            <person name="Kohlberg S."/>
            <person name="Sgro J."/>
            <person name="Delgado B."/>
            <person name="Mead K."/>
            <person name="Chinwalla A."/>
            <person name="Leonard S."/>
            <person name="Crouse K."/>
            <person name="Collura K."/>
            <person name="Kudrna D."/>
            <person name="Currie J."/>
            <person name="He R."/>
            <person name="Angelova A."/>
            <person name="Rajasekar S."/>
            <person name="Mueller T."/>
            <person name="Lomeli R."/>
            <person name="Scara G."/>
            <person name="Ko A."/>
            <person name="Delaney K."/>
            <person name="Wissotski M."/>
            <person name="Lopez G."/>
            <person name="Campos D."/>
            <person name="Braidotti M."/>
            <person name="Ashley E."/>
            <person name="Golser W."/>
            <person name="Kim H."/>
            <person name="Lee S."/>
            <person name="Lin J."/>
            <person name="Dujmic Z."/>
            <person name="Kim W."/>
            <person name="Talag J."/>
            <person name="Zuccolo A."/>
            <person name="Fan C."/>
            <person name="Sebastian A."/>
            <person name="Kramer M."/>
            <person name="Spiegel L."/>
            <person name="Nascimento L."/>
            <person name="Zutavern T."/>
            <person name="Miller B."/>
            <person name="Ambroise C."/>
            <person name="Muller S."/>
            <person name="Spooner W."/>
            <person name="Narechania A."/>
            <person name="Ren L."/>
            <person name="Wei S."/>
            <person name="Kumari S."/>
            <person name="Faga B."/>
            <person name="Levy M.J."/>
            <person name="McMahan L."/>
            <person name="Van Buren P."/>
            <person name="Vaughn M.W."/>
            <person name="Ying K."/>
            <person name="Yeh C.-T."/>
            <person name="Emrich S.J."/>
            <person name="Jia Y."/>
            <person name="Kalyanaraman A."/>
            <person name="Hsia A.-P."/>
            <person name="Barbazuk W.B."/>
            <person name="Baucom R.S."/>
            <person name="Brutnell T.P."/>
            <person name="Carpita N.C."/>
            <person name="Chaparro C."/>
            <person name="Chia J.-M."/>
            <person name="Deragon J.-M."/>
            <person name="Estill J.C."/>
            <person name="Fu Y."/>
            <person name="Jeddeloh J.A."/>
            <person name="Han Y."/>
            <person name="Lee H."/>
            <person name="Li P."/>
            <person name="Lisch D.R."/>
            <person name="Liu S."/>
            <person name="Liu Z."/>
            <person name="Nagel D.H."/>
            <person name="McCann M.C."/>
            <person name="SanMiguel P."/>
            <person name="Myers A.M."/>
            <person name="Nettleton D."/>
            <person name="Nguyen J."/>
            <person name="Penning B.W."/>
            <person name="Ponnala L."/>
            <person name="Schneider K.L."/>
            <person name="Schwartz D.C."/>
            <person name="Sharma A."/>
            <person name="Soderlund C."/>
            <person name="Springer N.M."/>
            <person name="Sun Q."/>
            <person name="Wang H."/>
            <person name="Waterman M."/>
            <person name="Westerman R."/>
            <person name="Wolfgruber T.K."/>
            <person name="Yang L."/>
            <person name="Yu Y."/>
            <person name="Zhang L."/>
            <person name="Zhou S."/>
            <person name="Zhu Q."/>
            <person name="Bennetzen J.L."/>
            <person name="Dawe R.K."/>
            <person name="Jiang J."/>
            <person name="Jiang N."/>
            <person name="Presting G.G."/>
            <person name="Wessler S.R."/>
            <person name="Aluru S."/>
            <person name="Martienssen R.A."/>
            <person name="Clifton S.W."/>
            <person name="McCombie W.R."/>
            <person name="Wing R.A."/>
            <person name="Wilson R.K."/>
        </authorList>
    </citation>
    <scope>NUCLEOTIDE SEQUENCE [LARGE SCALE GENOMIC DNA]</scope>
    <source>
        <strain evidence="3">cv. B73</strain>
    </source>
</reference>
<feature type="compositionally biased region" description="Basic and acidic residues" evidence="1">
    <location>
        <begin position="450"/>
        <end position="462"/>
    </location>
</feature>
<dbReference type="InParanoid" id="A0A804PWZ9"/>
<evidence type="ECO:0000313" key="3">
    <source>
        <dbReference type="Proteomes" id="UP000007305"/>
    </source>
</evidence>
<feature type="compositionally biased region" description="Basic residues" evidence="1">
    <location>
        <begin position="202"/>
        <end position="232"/>
    </location>
</feature>
<feature type="compositionally biased region" description="Basic residues" evidence="1">
    <location>
        <begin position="397"/>
        <end position="414"/>
    </location>
</feature>
<dbReference type="Proteomes" id="UP000007305">
    <property type="component" value="Chromosome 6"/>
</dbReference>
<feature type="compositionally biased region" description="Basic and acidic residues" evidence="1">
    <location>
        <begin position="242"/>
        <end position="260"/>
    </location>
</feature>
<feature type="compositionally biased region" description="Low complexity" evidence="1">
    <location>
        <begin position="482"/>
        <end position="504"/>
    </location>
</feature>
<feature type="region of interest" description="Disordered" evidence="1">
    <location>
        <begin position="144"/>
        <end position="260"/>
    </location>
</feature>
<reference evidence="2" key="2">
    <citation type="submission" date="2019-07" db="EMBL/GenBank/DDBJ databases">
        <authorList>
            <person name="Seetharam A."/>
            <person name="Woodhouse M."/>
            <person name="Cannon E."/>
        </authorList>
    </citation>
    <scope>NUCLEOTIDE SEQUENCE [LARGE SCALE GENOMIC DNA]</scope>
    <source>
        <strain evidence="2">cv. B73</strain>
    </source>
</reference>
<organism evidence="2 3">
    <name type="scientific">Zea mays</name>
    <name type="common">Maize</name>
    <dbReference type="NCBI Taxonomy" id="4577"/>
    <lineage>
        <taxon>Eukaryota</taxon>
        <taxon>Viridiplantae</taxon>
        <taxon>Streptophyta</taxon>
        <taxon>Embryophyta</taxon>
        <taxon>Tracheophyta</taxon>
        <taxon>Spermatophyta</taxon>
        <taxon>Magnoliopsida</taxon>
        <taxon>Liliopsida</taxon>
        <taxon>Poales</taxon>
        <taxon>Poaceae</taxon>
        <taxon>PACMAD clade</taxon>
        <taxon>Panicoideae</taxon>
        <taxon>Andropogonodae</taxon>
        <taxon>Andropogoneae</taxon>
        <taxon>Tripsacinae</taxon>
        <taxon>Zea</taxon>
    </lineage>
</organism>
<protein>
    <submittedName>
        <fullName evidence="2">Uncharacterized protein</fullName>
    </submittedName>
</protein>
<accession>A0A804PWZ9</accession>
<feature type="compositionally biased region" description="Basic residues" evidence="1">
    <location>
        <begin position="146"/>
        <end position="158"/>
    </location>
</feature>
<dbReference type="Gramene" id="Zm00001eb275160_T001">
    <property type="protein sequence ID" value="Zm00001eb275160_P001"/>
    <property type="gene ID" value="Zm00001eb275160"/>
</dbReference>